<dbReference type="AntiFam" id="ANF00127">
    <property type="entry name" value="Shadow ORF (opposite eno)"/>
</dbReference>
<accession>A0A348HFZ4</accession>
<dbReference type="SUPFAM" id="SSF101967">
    <property type="entry name" value="Adhesin YadA, collagen-binding domain"/>
    <property type="match status" value="1"/>
</dbReference>
<evidence type="ECO:0000313" key="1">
    <source>
        <dbReference type="EMBL" id="BBG30546.1"/>
    </source>
</evidence>
<reference evidence="1 2" key="1">
    <citation type="submission" date="2018-09" db="EMBL/GenBank/DDBJ databases">
        <title>Zymobacter palmae IAM14233 (=T109) whole genome analysis.</title>
        <authorList>
            <person name="Yanase H."/>
        </authorList>
    </citation>
    <scope>NUCLEOTIDE SEQUENCE [LARGE SCALE GENOMIC DNA]</scope>
    <source>
        <strain evidence="1 2">IAM14233</strain>
    </source>
</reference>
<dbReference type="KEGG" id="zpl:ZBT109_1800"/>
<organism evidence="1 2">
    <name type="scientific">Zymobacter palmae</name>
    <dbReference type="NCBI Taxonomy" id="33074"/>
    <lineage>
        <taxon>Bacteria</taxon>
        <taxon>Pseudomonadati</taxon>
        <taxon>Pseudomonadota</taxon>
        <taxon>Gammaproteobacteria</taxon>
        <taxon>Oceanospirillales</taxon>
        <taxon>Halomonadaceae</taxon>
        <taxon>Zymobacter group</taxon>
        <taxon>Zymobacter</taxon>
    </lineage>
</organism>
<sequence>MAVGCWLLAVGCWLLAVGCWQVAGGRWQVAGGRWQVAGGRWQVAGGRWQVAGGRWQVAGGRWQVAGGRWQVAQNLTFIYFCKVHNAKPRLPKGKTGFITTVVPDLAAASHHYACSSLLLAFDFFTAIVRCFSAQLAFDNQQTVVFSNTVAARQRTRFDLACRSTNRQVSDEGIFSFTTAVRDNSGVACIVSHFDRFQSFGQRTDLVEFDQDGVSDAFFDTFFQDLGVGYEQVVTYQLDFVAQFFSQDFPACPVTFVQTIFDGNDRVLFSQIRQEVNEAFGIEGFVFASQDVFAVFVEFRSSAVQSQSNVCAQSVASVGNSLFDVSQRFSVGTQVRREATFVTNRSCQAFARQYFFQGMEYFSAATQGFTEVFSANRLNHEFLDVDVVISVLTTVHDVHHRNRHAEFARLTVQFCNVFVQFNAFVDSSCFSNSQRHCQNGVGAQVFFVFGAVEFEHFGIDCFLVSSVLTDQRVTDFGVDRFNGFQDTFTQVTGFVTVTQLEGFAGTSGCTRRRTSSGTCATLEDDFCIDSGVTTGVEHFQSTNIGDLCHYNASS</sequence>
<dbReference type="Proteomes" id="UP000267342">
    <property type="component" value="Chromosome"/>
</dbReference>
<evidence type="ECO:0000313" key="2">
    <source>
        <dbReference type="Proteomes" id="UP000267342"/>
    </source>
</evidence>
<gene>
    <name evidence="1" type="ORF">ZBT109_1800</name>
</gene>
<proteinExistence type="predicted"/>
<dbReference type="InterPro" id="IPR011049">
    <property type="entry name" value="Serralysin-like_metalloprot_C"/>
</dbReference>
<dbReference type="EMBL" id="AP018933">
    <property type="protein sequence ID" value="BBG30546.1"/>
    <property type="molecule type" value="Genomic_DNA"/>
</dbReference>
<name>A0A348HFZ4_9GAMM</name>
<keyword evidence="2" id="KW-1185">Reference proteome</keyword>
<dbReference type="AlphaFoldDB" id="A0A348HFZ4"/>
<protein>
    <submittedName>
        <fullName evidence="1">Predicted membrane protein</fullName>
    </submittedName>
</protein>